<reference evidence="8 9" key="1">
    <citation type="submission" date="2016-11" db="EMBL/GenBank/DDBJ databases">
        <authorList>
            <person name="Varghese N."/>
            <person name="Submissions S."/>
        </authorList>
    </citation>
    <scope>NUCLEOTIDE SEQUENCE [LARGE SCALE GENOMIC DNA]</scope>
    <source>
        <strain evidence="8 9">CGMCC 1.12174</strain>
        <strain evidence="7 10">DSM 26351</strain>
    </source>
</reference>
<feature type="chain" id="PRO_5009920854" evidence="5">
    <location>
        <begin position="22"/>
        <end position="358"/>
    </location>
</feature>
<evidence type="ECO:0000256" key="4">
    <source>
        <dbReference type="SAM" id="MobiDB-lite"/>
    </source>
</evidence>
<dbReference type="EMBL" id="FOKU01000002">
    <property type="protein sequence ID" value="SFB80148.1"/>
    <property type="molecule type" value="Genomic_DNA"/>
</dbReference>
<evidence type="ECO:0000256" key="3">
    <source>
        <dbReference type="RuleBase" id="RU361153"/>
    </source>
</evidence>
<evidence type="ECO:0000256" key="1">
    <source>
        <dbReference type="ARBA" id="ARBA00022801"/>
    </source>
</evidence>
<keyword evidence="10" id="KW-1185">Reference proteome</keyword>
<feature type="region of interest" description="Disordered" evidence="4">
    <location>
        <begin position="326"/>
        <end position="346"/>
    </location>
</feature>
<dbReference type="InterPro" id="IPR001547">
    <property type="entry name" value="Glyco_hydro_5"/>
</dbReference>
<dbReference type="OrthoDB" id="154460at2"/>
<dbReference type="PANTHER" id="PTHR34142">
    <property type="entry name" value="ENDO-BETA-1,4-GLUCANASE A"/>
    <property type="match status" value="1"/>
</dbReference>
<evidence type="ECO:0000313" key="9">
    <source>
        <dbReference type="Proteomes" id="UP000184031"/>
    </source>
</evidence>
<dbReference type="AlphaFoldDB" id="A0A1M6SDB8"/>
<dbReference type="PANTHER" id="PTHR34142:SF1">
    <property type="entry name" value="GLYCOSIDE HYDROLASE FAMILY 5 DOMAIN-CONTAINING PROTEIN"/>
    <property type="match status" value="1"/>
</dbReference>
<evidence type="ECO:0000256" key="5">
    <source>
        <dbReference type="SAM" id="SignalP"/>
    </source>
</evidence>
<dbReference type="Proteomes" id="UP000198940">
    <property type="component" value="Unassembled WGS sequence"/>
</dbReference>
<evidence type="ECO:0000313" key="7">
    <source>
        <dbReference type="EMBL" id="SFB80148.1"/>
    </source>
</evidence>
<dbReference type="GO" id="GO:0004553">
    <property type="term" value="F:hydrolase activity, hydrolyzing O-glycosyl compounds"/>
    <property type="evidence" value="ECO:0007669"/>
    <property type="project" value="InterPro"/>
</dbReference>
<evidence type="ECO:0000256" key="2">
    <source>
        <dbReference type="ARBA" id="ARBA00023295"/>
    </source>
</evidence>
<dbReference type="SUPFAM" id="SSF51445">
    <property type="entry name" value="(Trans)glycosidases"/>
    <property type="match status" value="1"/>
</dbReference>
<dbReference type="STRING" id="1055723.SAMN05216293_1091"/>
<feature type="domain" description="Glycoside hydrolase family 5" evidence="6">
    <location>
        <begin position="75"/>
        <end position="318"/>
    </location>
</feature>
<dbReference type="EMBL" id="FRAT01000002">
    <property type="protein sequence ID" value="SHK42774.1"/>
    <property type="molecule type" value="Genomic_DNA"/>
</dbReference>
<keyword evidence="2 3" id="KW-0326">Glycosidase</keyword>
<dbReference type="InterPro" id="IPR017853">
    <property type="entry name" value="GH"/>
</dbReference>
<dbReference type="Gene3D" id="3.20.20.80">
    <property type="entry name" value="Glycosidases"/>
    <property type="match status" value="1"/>
</dbReference>
<dbReference type="RefSeq" id="WP_072877701.1">
    <property type="nucleotide sequence ID" value="NZ_FOKU01000002.1"/>
</dbReference>
<gene>
    <name evidence="7" type="ORF">SAMN04487891_102412</name>
    <name evidence="8" type="ORF">SAMN05216293_1091</name>
</gene>
<comment type="similarity">
    <text evidence="3">Belongs to the glycosyl hydrolase 5 (cellulase A) family.</text>
</comment>
<proteinExistence type="inferred from homology"/>
<evidence type="ECO:0000313" key="10">
    <source>
        <dbReference type="Proteomes" id="UP000198940"/>
    </source>
</evidence>
<organism evidence="8 9">
    <name type="scientific">Flagellimonas taeanensis</name>
    <dbReference type="NCBI Taxonomy" id="1005926"/>
    <lineage>
        <taxon>Bacteria</taxon>
        <taxon>Pseudomonadati</taxon>
        <taxon>Bacteroidota</taxon>
        <taxon>Flavobacteriia</taxon>
        <taxon>Flavobacteriales</taxon>
        <taxon>Flavobacteriaceae</taxon>
        <taxon>Flagellimonas</taxon>
    </lineage>
</organism>
<name>A0A1M6SDB8_9FLAO</name>
<evidence type="ECO:0000259" key="6">
    <source>
        <dbReference type="Pfam" id="PF00150"/>
    </source>
</evidence>
<accession>A0A1M6SDB8</accession>
<dbReference type="Proteomes" id="UP000184031">
    <property type="component" value="Unassembled WGS sequence"/>
</dbReference>
<keyword evidence="5" id="KW-0732">Signal</keyword>
<comment type="caution">
    <text evidence="8">The sequence shown here is derived from an EMBL/GenBank/DDBJ whole genome shotgun (WGS) entry which is preliminary data.</text>
</comment>
<dbReference type="GO" id="GO:0000272">
    <property type="term" value="P:polysaccharide catabolic process"/>
    <property type="evidence" value="ECO:0007669"/>
    <property type="project" value="InterPro"/>
</dbReference>
<keyword evidence="1 3" id="KW-0378">Hydrolase</keyword>
<evidence type="ECO:0000313" key="8">
    <source>
        <dbReference type="EMBL" id="SHK42774.1"/>
    </source>
</evidence>
<sequence length="358" mass="40667">MKICFSYLFSTLMLFFITVNCSSSQQDTEQEIVQDITDDTTPEEEGVDDQSDEGTSFGTVVEEFGQLSVDGNKMVDQNGNPVQLRGISFFWSQWIGKYYTHETVQWLKDDWHCTAVRAALAVDHEGYLVNPEAEKQKIMTVVDAAIEHGLYVIIDWHDHEAENHLEESVAFFGEMAEKYGGYPNVIYEPYNEPLAVSWRNVLKPYHEAVIAEIRKHDPDNLIICGTPNWSQDVEDVIVAKIDDPNVMYTLHYYAATHKQELRDKALMAINNNIPIFVTEYGVTQASGDESIDAPEAETWWNFLDEHKISHLNWSIADKEELSAALKPGASTTGGWPPEDLTTSGTMVRDEIRKKNKAY</sequence>
<feature type="signal peptide" evidence="5">
    <location>
        <begin position="1"/>
        <end position="21"/>
    </location>
</feature>
<protein>
    <submittedName>
        <fullName evidence="8">Endoglucanase</fullName>
    </submittedName>
</protein>
<dbReference type="Pfam" id="PF00150">
    <property type="entry name" value="Cellulase"/>
    <property type="match status" value="1"/>
</dbReference>